<dbReference type="PROSITE" id="PS50832">
    <property type="entry name" value="S1_IF1_TYPE"/>
    <property type="match status" value="1"/>
</dbReference>
<dbReference type="InterPro" id="IPR006196">
    <property type="entry name" value="RNA-binding_domain_S1_IF1"/>
</dbReference>
<dbReference type="GO" id="GO:0003743">
    <property type="term" value="F:translation initiation factor activity"/>
    <property type="evidence" value="ECO:0007669"/>
    <property type="project" value="UniProtKB-UniRule"/>
</dbReference>
<name>A0A9D4EEJ6_DREPO</name>
<gene>
    <name evidence="4" type="ORF">DPMN_179708</name>
</gene>
<accession>A0A9D4EEJ6</accession>
<evidence type="ECO:0000313" key="5">
    <source>
        <dbReference type="Proteomes" id="UP000828390"/>
    </source>
</evidence>
<dbReference type="GO" id="GO:0003723">
    <property type="term" value="F:RNA binding"/>
    <property type="evidence" value="ECO:0007669"/>
    <property type="project" value="InterPro"/>
</dbReference>
<reference evidence="4" key="1">
    <citation type="journal article" date="2019" name="bioRxiv">
        <title>The Genome of the Zebra Mussel, Dreissena polymorpha: A Resource for Invasive Species Research.</title>
        <authorList>
            <person name="McCartney M.A."/>
            <person name="Auch B."/>
            <person name="Kono T."/>
            <person name="Mallez S."/>
            <person name="Zhang Y."/>
            <person name="Obille A."/>
            <person name="Becker A."/>
            <person name="Abrahante J.E."/>
            <person name="Garbe J."/>
            <person name="Badalamenti J.P."/>
            <person name="Herman A."/>
            <person name="Mangelson H."/>
            <person name="Liachko I."/>
            <person name="Sullivan S."/>
            <person name="Sone E.D."/>
            <person name="Koren S."/>
            <person name="Silverstein K.A.T."/>
            <person name="Beckman K.B."/>
            <person name="Gohl D.M."/>
        </authorList>
    </citation>
    <scope>NUCLEOTIDE SEQUENCE</scope>
    <source>
        <strain evidence="4">Duluth1</strain>
        <tissue evidence="4">Whole animal</tissue>
    </source>
</reference>
<feature type="region of interest" description="Disordered" evidence="2">
    <location>
        <begin position="107"/>
        <end position="135"/>
    </location>
</feature>
<feature type="compositionally biased region" description="Basic and acidic residues" evidence="2">
    <location>
        <begin position="119"/>
        <end position="135"/>
    </location>
</feature>
<proteinExistence type="predicted"/>
<feature type="domain" description="S1-like" evidence="3">
    <location>
        <begin position="29"/>
        <end position="71"/>
    </location>
</feature>
<organism evidence="4 5">
    <name type="scientific">Dreissena polymorpha</name>
    <name type="common">Zebra mussel</name>
    <name type="synonym">Mytilus polymorpha</name>
    <dbReference type="NCBI Taxonomy" id="45954"/>
    <lineage>
        <taxon>Eukaryota</taxon>
        <taxon>Metazoa</taxon>
        <taxon>Spiralia</taxon>
        <taxon>Lophotrochozoa</taxon>
        <taxon>Mollusca</taxon>
        <taxon>Bivalvia</taxon>
        <taxon>Autobranchia</taxon>
        <taxon>Heteroconchia</taxon>
        <taxon>Euheterodonta</taxon>
        <taxon>Imparidentia</taxon>
        <taxon>Neoheterodontei</taxon>
        <taxon>Myida</taxon>
        <taxon>Dreissenoidea</taxon>
        <taxon>Dreissenidae</taxon>
        <taxon>Dreissena</taxon>
    </lineage>
</organism>
<evidence type="ECO:0000256" key="1">
    <source>
        <dbReference type="PROSITE-ProRule" id="PRU00181"/>
    </source>
</evidence>
<protein>
    <recommendedName>
        <fullName evidence="3">S1-like domain-containing protein</fullName>
    </recommendedName>
</protein>
<comment type="caution">
    <text evidence="4">The sequence shown here is derived from an EMBL/GenBank/DDBJ whole genome shotgun (WGS) entry which is preliminary data.</text>
</comment>
<dbReference type="Proteomes" id="UP000828390">
    <property type="component" value="Unassembled WGS sequence"/>
</dbReference>
<evidence type="ECO:0000313" key="4">
    <source>
        <dbReference type="EMBL" id="KAH3778253.1"/>
    </source>
</evidence>
<sequence>MMVVSTTGYIVSILGPYLADDRKSDANILKHMISRNTNDFKNWIRDGDIVVVDRGFRDAGPLRADLVRTYTEASPNKHSGNTDCPGSGTFYFGPTLHRHVVPRVNTESSRTIPDFYDNDADKHGSDTEQSRLPRRDNNFNKIKLISDDSISLQISNA</sequence>
<evidence type="ECO:0000259" key="3">
    <source>
        <dbReference type="PROSITE" id="PS50832"/>
    </source>
</evidence>
<keyword evidence="5" id="KW-1185">Reference proteome</keyword>
<keyword evidence="1" id="KW-0396">Initiation factor</keyword>
<keyword evidence="1" id="KW-0648">Protein biosynthesis</keyword>
<reference evidence="4" key="2">
    <citation type="submission" date="2020-11" db="EMBL/GenBank/DDBJ databases">
        <authorList>
            <person name="McCartney M.A."/>
            <person name="Auch B."/>
            <person name="Kono T."/>
            <person name="Mallez S."/>
            <person name="Becker A."/>
            <person name="Gohl D.M."/>
            <person name="Silverstein K.A.T."/>
            <person name="Koren S."/>
            <person name="Bechman K.B."/>
            <person name="Herman A."/>
            <person name="Abrahante J.E."/>
            <person name="Garbe J."/>
        </authorList>
    </citation>
    <scope>NUCLEOTIDE SEQUENCE</scope>
    <source>
        <strain evidence="4">Duluth1</strain>
        <tissue evidence="4">Whole animal</tissue>
    </source>
</reference>
<dbReference type="EMBL" id="JAIWYP010000009">
    <property type="protein sequence ID" value="KAH3778253.1"/>
    <property type="molecule type" value="Genomic_DNA"/>
</dbReference>
<evidence type="ECO:0000256" key="2">
    <source>
        <dbReference type="SAM" id="MobiDB-lite"/>
    </source>
</evidence>
<dbReference type="AlphaFoldDB" id="A0A9D4EEJ6"/>